<dbReference type="Proteomes" id="UP000011717">
    <property type="component" value="Unassembled WGS sequence"/>
</dbReference>
<proteinExistence type="predicted"/>
<dbReference type="Gene3D" id="3.30.1340.30">
    <property type="match status" value="1"/>
</dbReference>
<accession>M2TCF3</accession>
<feature type="compositionally biased region" description="Polar residues" evidence="1">
    <location>
        <begin position="135"/>
        <end position="146"/>
    </location>
</feature>
<organism evidence="3 4">
    <name type="scientific">Pacificimonas flava</name>
    <dbReference type="NCBI Taxonomy" id="1234595"/>
    <lineage>
        <taxon>Bacteria</taxon>
        <taxon>Pseudomonadati</taxon>
        <taxon>Pseudomonadota</taxon>
        <taxon>Alphaproteobacteria</taxon>
        <taxon>Sphingomonadales</taxon>
        <taxon>Sphingosinicellaceae</taxon>
        <taxon>Pacificimonas</taxon>
    </lineage>
</organism>
<dbReference type="InterPro" id="IPR051686">
    <property type="entry name" value="Lipoprotein_DolP"/>
</dbReference>
<dbReference type="AlphaFoldDB" id="M2TCF3"/>
<feature type="compositionally biased region" description="Gly residues" evidence="1">
    <location>
        <begin position="1"/>
        <end position="14"/>
    </location>
</feature>
<dbReference type="InterPro" id="IPR014004">
    <property type="entry name" value="Transpt-assoc_nodulatn_dom_bac"/>
</dbReference>
<evidence type="ECO:0000259" key="2">
    <source>
        <dbReference type="PROSITE" id="PS50914"/>
    </source>
</evidence>
<evidence type="ECO:0000256" key="1">
    <source>
        <dbReference type="SAM" id="MobiDB-lite"/>
    </source>
</evidence>
<sequence>MAAAGFGGASGFGPAGDRDRRDEWSDFGTESDEFGGYSRGGAGRSARGGHYGRGPKNDTRSKERLHDRVCEQLHDDDELDAREIEVSTDENGEVTLTGTVNDRWEKRQAEDCAYRVRGARHVQNNLQVQARGEDQQSQTSISPLNE</sequence>
<name>M2TCF3_9SPHN</name>
<keyword evidence="4" id="KW-1185">Reference proteome</keyword>
<evidence type="ECO:0000313" key="3">
    <source>
        <dbReference type="EMBL" id="EMD84314.1"/>
    </source>
</evidence>
<dbReference type="EMBL" id="AMRV01000001">
    <property type="protein sequence ID" value="EMD84314.1"/>
    <property type="molecule type" value="Genomic_DNA"/>
</dbReference>
<comment type="caution">
    <text evidence="3">The sequence shown here is derived from an EMBL/GenBank/DDBJ whole genome shotgun (WGS) entry which is preliminary data.</text>
</comment>
<feature type="region of interest" description="Disordered" evidence="1">
    <location>
        <begin position="1"/>
        <end position="66"/>
    </location>
</feature>
<gene>
    <name evidence="3" type="ORF">C725_0244</name>
</gene>
<reference evidence="3 4" key="1">
    <citation type="journal article" date="2013" name="Genome Announc.">
        <title>Draft Genome Sequence of Strain JLT2015T, Belonging to the Family Sphingomonadaceae of the Alphaproteobacteria.</title>
        <authorList>
            <person name="Tang K."/>
            <person name="Liu K."/>
            <person name="Li S."/>
            <person name="Jiao N."/>
        </authorList>
    </citation>
    <scope>NUCLEOTIDE SEQUENCE [LARGE SCALE GENOMIC DNA]</scope>
    <source>
        <strain evidence="3 4">JLT2015</strain>
    </source>
</reference>
<dbReference type="SMART" id="SM00749">
    <property type="entry name" value="BON"/>
    <property type="match status" value="1"/>
</dbReference>
<dbReference type="InterPro" id="IPR007055">
    <property type="entry name" value="BON_dom"/>
</dbReference>
<dbReference type="PANTHER" id="PTHR34606:SF15">
    <property type="entry name" value="BON DOMAIN-CONTAINING PROTEIN"/>
    <property type="match status" value="1"/>
</dbReference>
<dbReference type="PANTHER" id="PTHR34606">
    <property type="entry name" value="BON DOMAIN-CONTAINING PROTEIN"/>
    <property type="match status" value="1"/>
</dbReference>
<protein>
    <submittedName>
        <fullName evidence="3">Osmotically inducible sensory protein</fullName>
    </submittedName>
</protein>
<evidence type="ECO:0000313" key="4">
    <source>
        <dbReference type="Proteomes" id="UP000011717"/>
    </source>
</evidence>
<dbReference type="Pfam" id="PF04972">
    <property type="entry name" value="BON"/>
    <property type="match status" value="1"/>
</dbReference>
<feature type="compositionally biased region" description="Basic and acidic residues" evidence="1">
    <location>
        <begin position="55"/>
        <end position="66"/>
    </location>
</feature>
<feature type="domain" description="BON" evidence="2">
    <location>
        <begin position="61"/>
        <end position="130"/>
    </location>
</feature>
<feature type="region of interest" description="Disordered" evidence="1">
    <location>
        <begin position="125"/>
        <end position="146"/>
    </location>
</feature>
<dbReference type="PROSITE" id="PS50914">
    <property type="entry name" value="BON"/>
    <property type="match status" value="1"/>
</dbReference>